<keyword evidence="3 8" id="KW-0719">Serine esterase</keyword>
<comment type="catalytic activity">
    <reaction evidence="5 8">
        <text>S-formylglutathione + H2O = formate + glutathione + H(+)</text>
        <dbReference type="Rhea" id="RHEA:14961"/>
        <dbReference type="ChEBI" id="CHEBI:15377"/>
        <dbReference type="ChEBI" id="CHEBI:15378"/>
        <dbReference type="ChEBI" id="CHEBI:15740"/>
        <dbReference type="ChEBI" id="CHEBI:57688"/>
        <dbReference type="ChEBI" id="CHEBI:57925"/>
        <dbReference type="EC" id="3.1.2.12"/>
    </reaction>
</comment>
<dbReference type="PANTHER" id="PTHR10061:SF0">
    <property type="entry name" value="S-FORMYLGLUTATHIONE HYDROLASE"/>
    <property type="match status" value="1"/>
</dbReference>
<evidence type="ECO:0000256" key="5">
    <source>
        <dbReference type="ARBA" id="ARBA00047590"/>
    </source>
</evidence>
<dbReference type="GO" id="GO:0018738">
    <property type="term" value="F:S-formylglutathione hydrolase activity"/>
    <property type="evidence" value="ECO:0007669"/>
    <property type="project" value="UniProtKB-UniRule"/>
</dbReference>
<evidence type="ECO:0000256" key="2">
    <source>
        <dbReference type="ARBA" id="ARBA00012479"/>
    </source>
</evidence>
<dbReference type="GO" id="GO:0052689">
    <property type="term" value="F:carboxylic ester hydrolase activity"/>
    <property type="evidence" value="ECO:0007669"/>
    <property type="project" value="UniProtKB-KW"/>
</dbReference>
<feature type="active site" description="Charge relay system" evidence="7">
    <location>
        <position position="255"/>
    </location>
</feature>
<dbReference type="FunFam" id="3.40.50.1820:FF:000002">
    <property type="entry name" value="S-formylglutathione hydrolase"/>
    <property type="match status" value="1"/>
</dbReference>
<dbReference type="RefSeq" id="WP_115346093.1">
    <property type="nucleotide sequence ID" value="NZ_UGPG01000001.1"/>
</dbReference>
<accession>A0A378MH67</accession>
<dbReference type="SUPFAM" id="SSF53474">
    <property type="entry name" value="alpha/beta-Hydrolases"/>
    <property type="match status" value="1"/>
</dbReference>
<dbReference type="Gene3D" id="3.40.50.1820">
    <property type="entry name" value="alpha/beta hydrolase"/>
    <property type="match status" value="1"/>
</dbReference>
<reference evidence="9 10" key="1">
    <citation type="submission" date="2018-06" db="EMBL/GenBank/DDBJ databases">
        <authorList>
            <consortium name="Pathogen Informatics"/>
            <person name="Doyle S."/>
        </authorList>
    </citation>
    <scope>NUCLEOTIDE SEQUENCE [LARGE SCALE GENOMIC DNA]</scope>
    <source>
        <strain evidence="10">NCTC 10815</strain>
    </source>
</reference>
<dbReference type="InterPro" id="IPR000801">
    <property type="entry name" value="Esterase-like"/>
</dbReference>
<evidence type="ECO:0000256" key="8">
    <source>
        <dbReference type="RuleBase" id="RU363068"/>
    </source>
</evidence>
<dbReference type="AlphaFoldDB" id="A0A378MH67"/>
<dbReference type="InterPro" id="IPR014186">
    <property type="entry name" value="S-formylglutathione_hydrol"/>
</dbReference>
<protein>
    <recommendedName>
        <fullName evidence="2 6">S-formylglutathione hydrolase</fullName>
        <ecNumber evidence="2 6">3.1.2.12</ecNumber>
    </recommendedName>
</protein>
<name>A0A378MH67_LISGR</name>
<proteinExistence type="inferred from homology"/>
<dbReference type="NCBIfam" id="TIGR02821">
    <property type="entry name" value="fghA_ester_D"/>
    <property type="match status" value="1"/>
</dbReference>
<evidence type="ECO:0000256" key="3">
    <source>
        <dbReference type="ARBA" id="ARBA00022487"/>
    </source>
</evidence>
<gene>
    <name evidence="9" type="ORF">NCTC10815_02190</name>
</gene>
<evidence type="ECO:0000313" key="10">
    <source>
        <dbReference type="Proteomes" id="UP000254879"/>
    </source>
</evidence>
<feature type="active site" description="Charge relay system" evidence="7">
    <location>
        <position position="148"/>
    </location>
</feature>
<dbReference type="InterPro" id="IPR029058">
    <property type="entry name" value="AB_hydrolase_fold"/>
</dbReference>
<feature type="active site" description="Charge relay system" evidence="7">
    <location>
        <position position="224"/>
    </location>
</feature>
<dbReference type="EMBL" id="UGPG01000001">
    <property type="protein sequence ID" value="STY44836.1"/>
    <property type="molecule type" value="Genomic_DNA"/>
</dbReference>
<evidence type="ECO:0000256" key="4">
    <source>
        <dbReference type="ARBA" id="ARBA00022801"/>
    </source>
</evidence>
<comment type="similarity">
    <text evidence="1 8">Belongs to the esterase D family.</text>
</comment>
<dbReference type="GO" id="GO:0005829">
    <property type="term" value="C:cytosol"/>
    <property type="evidence" value="ECO:0007669"/>
    <property type="project" value="TreeGrafter"/>
</dbReference>
<evidence type="ECO:0000256" key="6">
    <source>
        <dbReference type="NCBIfam" id="TIGR02821"/>
    </source>
</evidence>
<evidence type="ECO:0000256" key="1">
    <source>
        <dbReference type="ARBA" id="ARBA00005622"/>
    </source>
</evidence>
<dbReference type="Proteomes" id="UP000254879">
    <property type="component" value="Unassembled WGS sequence"/>
</dbReference>
<keyword evidence="4 8" id="KW-0378">Hydrolase</keyword>
<sequence>MKLTCIETHLSFGGHQRKYRHFSETLNCEMVFSLFLPQDDPAKKTALVWWLSGLTCTDDNFSQKGAFQEYANRNQIAIAIPDTSPRGETVHDHNSWDLGQGASFYLNATQSPWKENYQMYDYITKELTDLIHPLIPNFSGAESIMGHSMGGHGALVIGLKNPQRFRSISAFAPISNPINVPWGKKAFTSYLGENKEIWKDWDAAELIQALDTAPPIYITQGTADEFYGEQLDASLFLKNAADHEVNYQKVLGYDHSYFTISTFIGAHLAFHQAYLGEE</sequence>
<dbReference type="GO" id="GO:0046294">
    <property type="term" value="P:formaldehyde catabolic process"/>
    <property type="evidence" value="ECO:0007669"/>
    <property type="project" value="InterPro"/>
</dbReference>
<organism evidence="9 10">
    <name type="scientific">Listeria grayi</name>
    <name type="common">Listeria murrayi</name>
    <dbReference type="NCBI Taxonomy" id="1641"/>
    <lineage>
        <taxon>Bacteria</taxon>
        <taxon>Bacillati</taxon>
        <taxon>Bacillota</taxon>
        <taxon>Bacilli</taxon>
        <taxon>Bacillales</taxon>
        <taxon>Listeriaceae</taxon>
        <taxon>Listeria</taxon>
    </lineage>
</organism>
<comment type="function">
    <text evidence="8">Serine hydrolase involved in the detoxification of formaldehyde.</text>
</comment>
<evidence type="ECO:0000313" key="9">
    <source>
        <dbReference type="EMBL" id="STY44836.1"/>
    </source>
</evidence>
<evidence type="ECO:0000256" key="7">
    <source>
        <dbReference type="PIRSR" id="PIRSR614186-1"/>
    </source>
</evidence>
<dbReference type="EC" id="3.1.2.12" evidence="2 6"/>
<dbReference type="Pfam" id="PF00756">
    <property type="entry name" value="Esterase"/>
    <property type="match status" value="1"/>
</dbReference>
<dbReference type="PANTHER" id="PTHR10061">
    <property type="entry name" value="S-FORMYLGLUTATHIONE HYDROLASE"/>
    <property type="match status" value="1"/>
</dbReference>